<dbReference type="InterPro" id="IPR051011">
    <property type="entry name" value="Metal_resp_trans_reg"/>
</dbReference>
<dbReference type="GO" id="GO:0003700">
    <property type="term" value="F:DNA-binding transcription factor activity"/>
    <property type="evidence" value="ECO:0007669"/>
    <property type="project" value="InterPro"/>
</dbReference>
<dbReference type="SUPFAM" id="SSF46785">
    <property type="entry name" value="Winged helix' DNA-binding domain"/>
    <property type="match status" value="1"/>
</dbReference>
<dbReference type="KEGG" id="lrs:PX52LOC_07534"/>
<dbReference type="RefSeq" id="WP_149114740.1">
    <property type="nucleotide sequence ID" value="NZ_CP042425.1"/>
</dbReference>
<gene>
    <name evidence="5" type="ORF">PX52LOC_07534</name>
</gene>
<dbReference type="InterPro" id="IPR001845">
    <property type="entry name" value="HTH_ArsR_DNA-bd_dom"/>
</dbReference>
<dbReference type="InterPro" id="IPR036390">
    <property type="entry name" value="WH_DNA-bd_sf"/>
</dbReference>
<evidence type="ECO:0000256" key="1">
    <source>
        <dbReference type="ARBA" id="ARBA00023015"/>
    </source>
</evidence>
<reference evidence="6" key="1">
    <citation type="submission" date="2019-08" db="EMBL/GenBank/DDBJ databases">
        <title>Limnoglobus roseus gen. nov., sp. nov., a novel freshwater planctomycete with a giant genome from the family Gemmataceae.</title>
        <authorList>
            <person name="Kulichevskaya I.S."/>
            <person name="Naumoff D.G."/>
            <person name="Miroshnikov K."/>
            <person name="Ivanova A."/>
            <person name="Philippov D.A."/>
            <person name="Hakobyan A."/>
            <person name="Rijpstra I.C."/>
            <person name="Sinninghe Damste J.S."/>
            <person name="Liesack W."/>
            <person name="Dedysh S.N."/>
        </authorList>
    </citation>
    <scope>NUCLEOTIDE SEQUENCE [LARGE SCALE GENOMIC DNA]</scope>
    <source>
        <strain evidence="6">PX52</strain>
    </source>
</reference>
<evidence type="ECO:0000259" key="4">
    <source>
        <dbReference type="PROSITE" id="PS50987"/>
    </source>
</evidence>
<dbReference type="OrthoDB" id="9802016at2"/>
<dbReference type="PROSITE" id="PS50987">
    <property type="entry name" value="HTH_ARSR_2"/>
    <property type="match status" value="1"/>
</dbReference>
<dbReference type="SMART" id="SM00418">
    <property type="entry name" value="HTH_ARSR"/>
    <property type="match status" value="1"/>
</dbReference>
<dbReference type="PRINTS" id="PR00778">
    <property type="entry name" value="HTHARSR"/>
</dbReference>
<keyword evidence="2" id="KW-0238">DNA-binding</keyword>
<dbReference type="Gene3D" id="1.10.10.10">
    <property type="entry name" value="Winged helix-like DNA-binding domain superfamily/Winged helix DNA-binding domain"/>
    <property type="match status" value="1"/>
</dbReference>
<proteinExistence type="predicted"/>
<keyword evidence="1" id="KW-0805">Transcription regulation</keyword>
<evidence type="ECO:0000313" key="6">
    <source>
        <dbReference type="Proteomes" id="UP000324974"/>
    </source>
</evidence>
<name>A0A5C1AR39_9BACT</name>
<sequence>MTEPRAARTLAEQLTALSEATRIQLVHEIAQSGPCTVGVLARRIRGAFVNVSHHLGVLRAAGVLAHTKEGRHVVYHFVPGVFVPSRKDDELGTLHFGGWRISIGRTAGT</sequence>
<dbReference type="Proteomes" id="UP000324974">
    <property type="component" value="Chromosome"/>
</dbReference>
<protein>
    <submittedName>
        <fullName evidence="5">ArsR family transcriptional regulator</fullName>
    </submittedName>
</protein>
<dbReference type="PANTHER" id="PTHR43132:SF6">
    <property type="entry name" value="HTH-TYPE TRANSCRIPTIONAL REPRESSOR CZRA"/>
    <property type="match status" value="1"/>
</dbReference>
<dbReference type="PANTHER" id="PTHR43132">
    <property type="entry name" value="ARSENICAL RESISTANCE OPERON REPRESSOR ARSR-RELATED"/>
    <property type="match status" value="1"/>
</dbReference>
<dbReference type="CDD" id="cd00090">
    <property type="entry name" value="HTH_ARSR"/>
    <property type="match status" value="1"/>
</dbReference>
<evidence type="ECO:0000313" key="5">
    <source>
        <dbReference type="EMBL" id="QEL20436.1"/>
    </source>
</evidence>
<dbReference type="InterPro" id="IPR036388">
    <property type="entry name" value="WH-like_DNA-bd_sf"/>
</dbReference>
<dbReference type="Pfam" id="PF12840">
    <property type="entry name" value="HTH_20"/>
    <property type="match status" value="1"/>
</dbReference>
<dbReference type="EMBL" id="CP042425">
    <property type="protein sequence ID" value="QEL20436.1"/>
    <property type="molecule type" value="Genomic_DNA"/>
</dbReference>
<keyword evidence="6" id="KW-1185">Reference proteome</keyword>
<keyword evidence="3" id="KW-0804">Transcription</keyword>
<evidence type="ECO:0000256" key="3">
    <source>
        <dbReference type="ARBA" id="ARBA00023163"/>
    </source>
</evidence>
<dbReference type="NCBIfam" id="NF033788">
    <property type="entry name" value="HTH_metalloreg"/>
    <property type="match status" value="1"/>
</dbReference>
<evidence type="ECO:0000256" key="2">
    <source>
        <dbReference type="ARBA" id="ARBA00023125"/>
    </source>
</evidence>
<dbReference type="AlphaFoldDB" id="A0A5C1AR39"/>
<dbReference type="InterPro" id="IPR011991">
    <property type="entry name" value="ArsR-like_HTH"/>
</dbReference>
<organism evidence="5 6">
    <name type="scientific">Limnoglobus roseus</name>
    <dbReference type="NCBI Taxonomy" id="2598579"/>
    <lineage>
        <taxon>Bacteria</taxon>
        <taxon>Pseudomonadati</taxon>
        <taxon>Planctomycetota</taxon>
        <taxon>Planctomycetia</taxon>
        <taxon>Gemmatales</taxon>
        <taxon>Gemmataceae</taxon>
        <taxon>Limnoglobus</taxon>
    </lineage>
</organism>
<dbReference type="GO" id="GO:0003677">
    <property type="term" value="F:DNA binding"/>
    <property type="evidence" value="ECO:0007669"/>
    <property type="project" value="UniProtKB-KW"/>
</dbReference>
<feature type="domain" description="HTH arsR-type" evidence="4">
    <location>
        <begin position="2"/>
        <end position="98"/>
    </location>
</feature>
<accession>A0A5C1AR39</accession>